<dbReference type="InterPro" id="IPR004147">
    <property type="entry name" value="ABC1_dom"/>
</dbReference>
<keyword evidence="4" id="KW-1185">Reference proteome</keyword>
<proteinExistence type="predicted"/>
<sequence length="611" mass="69754">MVCAIRWTLHFLILSSRWSLLVADPTVLKLWENPIIKVGDAALPSTNGSEIKSNSSSAIENVVIRQQETKSVVTESRDSLLSEVKAKCDALWKEIHPKSLIKLGDIPTKLERNQWKGAFMGLPLQWKNYERFISGPQTALFLSAALFVKARSSEPLKRATYFWMHAGPIVGHYMHTQWRLKRMRQSTKEERERTYTALHDRYAQPALDLILHLRGLYAKIGQVLSARPDMMPHQYTDLFETLQDSIPQWPIESVREIISKSLKESLDVDMDDVLDSIESKALGSASIGQVHKAVLSKKWFEKLQNDHNYAGGRTVAIKVMHPGAEARFAHDFQVFRWLCRMALPQWHGILDELERRVMTEFDYNNEAASLTQVRQNLMNSPYRDRVCVPEPLTSLCCKEVLVMEMLNGPKLITAIQEDLHAAFGDQRTATEFLAERKKEVISGEGRSMEILQSLGWFSKLRLQFLVKKCRRYVKLLVDVHGKQIFEDGIFNGDCHFGNVLRLDDGRLGLIDYGQTRRLTDEERIKLSRIVAAIGQGCDDSIIATAMRDLGFSLERDDDDKMLVKYGKIFFDSDQEGAELGFATPQHYFESLMKENSLKNIPDSASKFKSAL</sequence>
<reference evidence="3 4" key="1">
    <citation type="journal article" date="2015" name="Plant Cell">
        <title>Oil accumulation by the oleaginous diatom Fistulifera solaris as revealed by the genome and transcriptome.</title>
        <authorList>
            <person name="Tanaka T."/>
            <person name="Maeda Y."/>
            <person name="Veluchamy A."/>
            <person name="Tanaka M."/>
            <person name="Abida H."/>
            <person name="Marechal E."/>
            <person name="Bowler C."/>
            <person name="Muto M."/>
            <person name="Sunaga Y."/>
            <person name="Tanaka M."/>
            <person name="Yoshino T."/>
            <person name="Taniguchi T."/>
            <person name="Fukuda Y."/>
            <person name="Nemoto M."/>
            <person name="Matsumoto M."/>
            <person name="Wong P.S."/>
            <person name="Aburatani S."/>
            <person name="Fujibuchi W."/>
        </authorList>
    </citation>
    <scope>NUCLEOTIDE SEQUENCE [LARGE SCALE GENOMIC DNA]</scope>
    <source>
        <strain evidence="3 4">JPCC DA0580</strain>
    </source>
</reference>
<keyword evidence="1" id="KW-0732">Signal</keyword>
<dbReference type="InterPro" id="IPR011009">
    <property type="entry name" value="Kinase-like_dom_sf"/>
</dbReference>
<dbReference type="AlphaFoldDB" id="A0A1Z5KGB3"/>
<dbReference type="InterPro" id="IPR051130">
    <property type="entry name" value="Mito_struct-func_regulator"/>
</dbReference>
<feature type="signal peptide" evidence="1">
    <location>
        <begin position="1"/>
        <end position="23"/>
    </location>
</feature>
<dbReference type="EMBL" id="BDSP01000223">
    <property type="protein sequence ID" value="GAX25246.1"/>
    <property type="molecule type" value="Genomic_DNA"/>
</dbReference>
<dbReference type="OrthoDB" id="427480at2759"/>
<dbReference type="PANTHER" id="PTHR43173">
    <property type="entry name" value="ABC1 FAMILY PROTEIN"/>
    <property type="match status" value="1"/>
</dbReference>
<protein>
    <recommendedName>
        <fullName evidence="2">Protein kinase domain-containing protein</fullName>
    </recommendedName>
</protein>
<organism evidence="3 4">
    <name type="scientific">Fistulifera solaris</name>
    <name type="common">Oleaginous diatom</name>
    <dbReference type="NCBI Taxonomy" id="1519565"/>
    <lineage>
        <taxon>Eukaryota</taxon>
        <taxon>Sar</taxon>
        <taxon>Stramenopiles</taxon>
        <taxon>Ochrophyta</taxon>
        <taxon>Bacillariophyta</taxon>
        <taxon>Bacillariophyceae</taxon>
        <taxon>Bacillariophycidae</taxon>
        <taxon>Naviculales</taxon>
        <taxon>Naviculaceae</taxon>
        <taxon>Fistulifera</taxon>
    </lineage>
</organism>
<evidence type="ECO:0000256" key="1">
    <source>
        <dbReference type="SAM" id="SignalP"/>
    </source>
</evidence>
<comment type="caution">
    <text evidence="3">The sequence shown here is derived from an EMBL/GenBank/DDBJ whole genome shotgun (WGS) entry which is preliminary data.</text>
</comment>
<accession>A0A1Z5KGB3</accession>
<dbReference type="PANTHER" id="PTHR43173:SF34">
    <property type="entry name" value="ABC1 ATYPICAL KINASE-LIKE DOMAIN-CONTAINING PROTEIN"/>
    <property type="match status" value="1"/>
</dbReference>
<dbReference type="SUPFAM" id="SSF56112">
    <property type="entry name" value="Protein kinase-like (PK-like)"/>
    <property type="match status" value="1"/>
</dbReference>
<evidence type="ECO:0000313" key="3">
    <source>
        <dbReference type="EMBL" id="GAX25246.1"/>
    </source>
</evidence>
<dbReference type="InParanoid" id="A0A1Z5KGB3"/>
<evidence type="ECO:0000259" key="2">
    <source>
        <dbReference type="PROSITE" id="PS50011"/>
    </source>
</evidence>
<feature type="chain" id="PRO_5012667489" description="Protein kinase domain-containing protein" evidence="1">
    <location>
        <begin position="24"/>
        <end position="611"/>
    </location>
</feature>
<dbReference type="Pfam" id="PF03109">
    <property type="entry name" value="ABC1"/>
    <property type="match status" value="2"/>
</dbReference>
<dbReference type="Proteomes" id="UP000198406">
    <property type="component" value="Unassembled WGS sequence"/>
</dbReference>
<dbReference type="PROSITE" id="PS50011">
    <property type="entry name" value="PROTEIN_KINASE_DOM"/>
    <property type="match status" value="1"/>
</dbReference>
<evidence type="ECO:0000313" key="4">
    <source>
        <dbReference type="Proteomes" id="UP000198406"/>
    </source>
</evidence>
<gene>
    <name evidence="3" type="ORF">FisN_5Lh328</name>
</gene>
<feature type="domain" description="Protein kinase" evidence="2">
    <location>
        <begin position="276"/>
        <end position="611"/>
    </location>
</feature>
<name>A0A1Z5KGB3_FISSO</name>
<dbReference type="InterPro" id="IPR000719">
    <property type="entry name" value="Prot_kinase_dom"/>
</dbReference>
<dbReference type="GO" id="GO:0004672">
    <property type="term" value="F:protein kinase activity"/>
    <property type="evidence" value="ECO:0007669"/>
    <property type="project" value="InterPro"/>
</dbReference>
<dbReference type="GO" id="GO:0005524">
    <property type="term" value="F:ATP binding"/>
    <property type="evidence" value="ECO:0007669"/>
    <property type="project" value="InterPro"/>
</dbReference>
<dbReference type="CDD" id="cd05121">
    <property type="entry name" value="ABC1_ADCK3-like"/>
    <property type="match status" value="1"/>
</dbReference>